<accession>A0A4S2KTC2</accession>
<comment type="caution">
    <text evidence="2">The sequence shown here is derived from an EMBL/GenBank/DDBJ whole genome shotgun (WGS) entry which is preliminary data.</text>
</comment>
<dbReference type="Proteomes" id="UP000310200">
    <property type="component" value="Unassembled WGS sequence"/>
</dbReference>
<proteinExistence type="predicted"/>
<keyword evidence="3" id="KW-1185">Reference proteome</keyword>
<gene>
    <name evidence="2" type="ORF">DBV15_05465</name>
</gene>
<evidence type="ECO:0000313" key="2">
    <source>
        <dbReference type="EMBL" id="TGZ53101.1"/>
    </source>
</evidence>
<evidence type="ECO:0000313" key="3">
    <source>
        <dbReference type="Proteomes" id="UP000310200"/>
    </source>
</evidence>
<dbReference type="AlphaFoldDB" id="A0A4S2KTC2"/>
<feature type="compositionally biased region" description="Basic and acidic residues" evidence="1">
    <location>
        <begin position="40"/>
        <end position="49"/>
    </location>
</feature>
<reference evidence="2 3" key="1">
    <citation type="journal article" date="2019" name="Philos. Trans. R. Soc. Lond., B, Biol. Sci.">
        <title>Ant behaviour and brain gene expression of defending hosts depend on the ecological success of the intruding social parasite.</title>
        <authorList>
            <person name="Kaur R."/>
            <person name="Stoldt M."/>
            <person name="Jongepier E."/>
            <person name="Feldmeyer B."/>
            <person name="Menzel F."/>
            <person name="Bornberg-Bauer E."/>
            <person name="Foitzik S."/>
        </authorList>
    </citation>
    <scope>NUCLEOTIDE SEQUENCE [LARGE SCALE GENOMIC DNA]</scope>
    <source>
        <tissue evidence="2">Whole body</tissue>
    </source>
</reference>
<sequence>MAASKVGVRGGQWPVRVIGWPPRTCHERVAVRGDGVGGPERNRDREGDSGNRGAGECLEVEDAQACGGTEGTSEEDLEGLRESIIGIPSASDHRVNTWGRRKKGLRLREAIYILAYLLTGQFHKSSAMTIAGDTPPIDLTDGNATDVRKILMNAREKDGTAERP</sequence>
<name>A0A4S2KTC2_9HYME</name>
<dbReference type="EMBL" id="QBLH01001095">
    <property type="protein sequence ID" value="TGZ53101.1"/>
    <property type="molecule type" value="Genomic_DNA"/>
</dbReference>
<organism evidence="2 3">
    <name type="scientific">Temnothorax longispinosus</name>
    <dbReference type="NCBI Taxonomy" id="300112"/>
    <lineage>
        <taxon>Eukaryota</taxon>
        <taxon>Metazoa</taxon>
        <taxon>Ecdysozoa</taxon>
        <taxon>Arthropoda</taxon>
        <taxon>Hexapoda</taxon>
        <taxon>Insecta</taxon>
        <taxon>Pterygota</taxon>
        <taxon>Neoptera</taxon>
        <taxon>Endopterygota</taxon>
        <taxon>Hymenoptera</taxon>
        <taxon>Apocrita</taxon>
        <taxon>Aculeata</taxon>
        <taxon>Formicoidea</taxon>
        <taxon>Formicidae</taxon>
        <taxon>Myrmicinae</taxon>
        <taxon>Temnothorax</taxon>
    </lineage>
</organism>
<protein>
    <submittedName>
        <fullName evidence="2">Uncharacterized protein</fullName>
    </submittedName>
</protein>
<feature type="region of interest" description="Disordered" evidence="1">
    <location>
        <begin position="32"/>
        <end position="54"/>
    </location>
</feature>
<evidence type="ECO:0000256" key="1">
    <source>
        <dbReference type="SAM" id="MobiDB-lite"/>
    </source>
</evidence>